<dbReference type="Proteomes" id="UP000095023">
    <property type="component" value="Unassembled WGS sequence"/>
</dbReference>
<dbReference type="Gene3D" id="3.40.190.10">
    <property type="entry name" value="Periplasmic binding protein-like II"/>
    <property type="match status" value="2"/>
</dbReference>
<dbReference type="EMBL" id="KV453843">
    <property type="protein sequence ID" value="ODV88674.1"/>
    <property type="molecule type" value="Genomic_DNA"/>
</dbReference>
<accession>A0A1E4TAA0</accession>
<evidence type="ECO:0000256" key="3">
    <source>
        <dbReference type="ARBA" id="ARBA00022729"/>
    </source>
</evidence>
<protein>
    <recommendedName>
        <fullName evidence="4">Ca3427-like PBP 2 domain-containing protein</fullName>
    </recommendedName>
</protein>
<evidence type="ECO:0000256" key="1">
    <source>
        <dbReference type="ARBA" id="ARBA00004418"/>
    </source>
</evidence>
<dbReference type="PANTHER" id="PTHR30024">
    <property type="entry name" value="ALIPHATIC SULFONATES-BINDING PROTEIN-RELATED"/>
    <property type="match status" value="1"/>
</dbReference>
<reference evidence="6" key="1">
    <citation type="submission" date="2016-02" db="EMBL/GenBank/DDBJ databases">
        <title>Comparative genomics of biotechnologically important yeasts.</title>
        <authorList>
            <consortium name="DOE Joint Genome Institute"/>
            <person name="Riley R."/>
            <person name="Haridas S."/>
            <person name="Wolfe K.H."/>
            <person name="Lopes M.R."/>
            <person name="Hittinger C.T."/>
            <person name="Goker M."/>
            <person name="Salamov A."/>
            <person name="Wisecaver J."/>
            <person name="Long T.M."/>
            <person name="Aerts A.L."/>
            <person name="Barry K."/>
            <person name="Choi C."/>
            <person name="Clum A."/>
            <person name="Coughlan A.Y."/>
            <person name="Deshpande S."/>
            <person name="Douglass A.P."/>
            <person name="Hanson S.J."/>
            <person name="Klenk H.-P."/>
            <person name="Labutti K."/>
            <person name="Lapidus A."/>
            <person name="Lindquist E."/>
            <person name="Lipzen A."/>
            <person name="Meier-Kolthoff J.P."/>
            <person name="Ohm R.A."/>
            <person name="Otillar R.P."/>
            <person name="Pangilinan J."/>
            <person name="Peng Y."/>
            <person name="Rokas A."/>
            <person name="Rosa C.A."/>
            <person name="Scheuner C."/>
            <person name="Sibirny A.A."/>
            <person name="Slot J.C."/>
            <person name="Stielow J.B."/>
            <person name="Sun H."/>
            <person name="Kurtzman C.P."/>
            <person name="Blackwell M."/>
            <person name="Jeffries T.W."/>
            <person name="Grigoriev I.V."/>
        </authorList>
    </citation>
    <scope>NUCLEOTIDE SEQUENCE [LARGE SCALE GENOMIC DNA]</scope>
    <source>
        <strain evidence="6">NRRL Y-17796</strain>
    </source>
</reference>
<dbReference type="PANTHER" id="PTHR30024:SF47">
    <property type="entry name" value="TAURINE-BINDING PERIPLASMIC PROTEIN"/>
    <property type="match status" value="1"/>
</dbReference>
<name>A0A1E4TAA0_9ASCO</name>
<evidence type="ECO:0000313" key="5">
    <source>
        <dbReference type="EMBL" id="ODV88674.1"/>
    </source>
</evidence>
<comment type="subcellular location">
    <subcellularLocation>
        <location evidence="1">Periplasm</location>
    </subcellularLocation>
</comment>
<dbReference type="AlphaFoldDB" id="A0A1E4TAA0"/>
<feature type="domain" description="Ca3427-like PBP 2" evidence="4">
    <location>
        <begin position="80"/>
        <end position="172"/>
    </location>
</feature>
<dbReference type="GO" id="GO:0042597">
    <property type="term" value="C:periplasmic space"/>
    <property type="evidence" value="ECO:0007669"/>
    <property type="project" value="UniProtKB-SubCell"/>
</dbReference>
<dbReference type="OrthoDB" id="1363at2759"/>
<proteinExistence type="inferred from homology"/>
<sequence>MKIGYIPEHFSTPLAFAVKYKWLNAELVPYPRGSGHLMEALQANEIDYAVGLTEAFIAGALQGKDWFKIIGTYVTSPLCWVVSTGGRRDVTMDSLANGATIGISRIGSGSHVMASVLKEQSKWPVDPTFKVLGTFEQLRNGVNDSSADIFMWERFTSKKYLDSGEIKEIGEIYTPWPSWVIVASKSVQESEYIPCLEAIDKGINYFDNNKDEAVAYIAENLDYSLEDATTWLGTVQFNTPTVKGIDKAVVEKTAKTLLNAGVVNTDTISPESVVYA</sequence>
<keyword evidence="6" id="KW-1185">Reference proteome</keyword>
<dbReference type="CDD" id="cd13637">
    <property type="entry name" value="PBP2_Ca3427_like"/>
    <property type="match status" value="1"/>
</dbReference>
<dbReference type="SUPFAM" id="SSF53850">
    <property type="entry name" value="Periplasmic binding protein-like II"/>
    <property type="match status" value="1"/>
</dbReference>
<keyword evidence="3" id="KW-0732">Signal</keyword>
<evidence type="ECO:0000313" key="6">
    <source>
        <dbReference type="Proteomes" id="UP000095023"/>
    </source>
</evidence>
<organism evidence="5 6">
    <name type="scientific">Tortispora caseinolytica NRRL Y-17796</name>
    <dbReference type="NCBI Taxonomy" id="767744"/>
    <lineage>
        <taxon>Eukaryota</taxon>
        <taxon>Fungi</taxon>
        <taxon>Dikarya</taxon>
        <taxon>Ascomycota</taxon>
        <taxon>Saccharomycotina</taxon>
        <taxon>Trigonopsidomycetes</taxon>
        <taxon>Trigonopsidales</taxon>
        <taxon>Trigonopsidaceae</taxon>
        <taxon>Tortispora</taxon>
    </lineage>
</organism>
<evidence type="ECO:0000256" key="2">
    <source>
        <dbReference type="ARBA" id="ARBA00010742"/>
    </source>
</evidence>
<comment type="similarity">
    <text evidence="2">Belongs to the bacterial solute-binding protein SsuA/TauA family.</text>
</comment>
<gene>
    <name evidence="5" type="ORF">CANCADRAFT_57809</name>
</gene>
<evidence type="ECO:0000259" key="4">
    <source>
        <dbReference type="Pfam" id="PF22384"/>
    </source>
</evidence>
<dbReference type="Pfam" id="PF22384">
    <property type="entry name" value="PBP2_Ca3427_like"/>
    <property type="match status" value="1"/>
</dbReference>
<dbReference type="InterPro" id="IPR054364">
    <property type="entry name" value="Ca3427-like_PBP2"/>
</dbReference>